<dbReference type="Pfam" id="PF05699">
    <property type="entry name" value="Dimer_Tnp_hAT"/>
    <property type="match status" value="1"/>
</dbReference>
<accession>A0A816A262</accession>
<organism evidence="2 4">
    <name type="scientific">Didymodactylos carnosus</name>
    <dbReference type="NCBI Taxonomy" id="1234261"/>
    <lineage>
        <taxon>Eukaryota</taxon>
        <taxon>Metazoa</taxon>
        <taxon>Spiralia</taxon>
        <taxon>Gnathifera</taxon>
        <taxon>Rotifera</taxon>
        <taxon>Eurotatoria</taxon>
        <taxon>Bdelloidea</taxon>
        <taxon>Philodinida</taxon>
        <taxon>Philodinidae</taxon>
        <taxon>Didymodactylos</taxon>
    </lineage>
</organism>
<dbReference type="Proteomes" id="UP000681722">
    <property type="component" value="Unassembled WGS sequence"/>
</dbReference>
<gene>
    <name evidence="2" type="ORF">GPM918_LOCUS41856</name>
    <name evidence="3" type="ORF">SRO942_LOCUS42977</name>
</gene>
<comment type="caution">
    <text evidence="2">The sequence shown here is derived from an EMBL/GenBank/DDBJ whole genome shotgun (WGS) entry which is preliminary data.</text>
</comment>
<protein>
    <recommendedName>
        <fullName evidence="1">HAT C-terminal dimerisation domain-containing protein</fullName>
    </recommendedName>
</protein>
<dbReference type="PANTHER" id="PTHR46289">
    <property type="entry name" value="52 KDA REPRESSOR OF THE INHIBITOR OF THE PROTEIN KINASE-LIKE PROTEIN-RELATED"/>
    <property type="match status" value="1"/>
</dbReference>
<name>A0A816A262_9BILA</name>
<dbReference type="EMBL" id="CAJOBC010100122">
    <property type="protein sequence ID" value="CAF4465178.1"/>
    <property type="molecule type" value="Genomic_DNA"/>
</dbReference>
<dbReference type="AlphaFoldDB" id="A0A816A262"/>
<evidence type="ECO:0000313" key="4">
    <source>
        <dbReference type="Proteomes" id="UP000663829"/>
    </source>
</evidence>
<reference evidence="2" key="1">
    <citation type="submission" date="2021-02" db="EMBL/GenBank/DDBJ databases">
        <authorList>
            <person name="Nowell W R."/>
        </authorList>
    </citation>
    <scope>NUCLEOTIDE SEQUENCE</scope>
</reference>
<evidence type="ECO:0000313" key="2">
    <source>
        <dbReference type="EMBL" id="CAF1592358.1"/>
    </source>
</evidence>
<dbReference type="EMBL" id="CAJNOQ010033931">
    <property type="protein sequence ID" value="CAF1592358.1"/>
    <property type="molecule type" value="Genomic_DNA"/>
</dbReference>
<dbReference type="SUPFAM" id="SSF53098">
    <property type="entry name" value="Ribonuclease H-like"/>
    <property type="match status" value="1"/>
</dbReference>
<keyword evidence="4" id="KW-1185">Reference proteome</keyword>
<feature type="domain" description="HAT C-terminal dimerisation" evidence="1">
    <location>
        <begin position="72"/>
        <end position="145"/>
    </location>
</feature>
<dbReference type="InterPro" id="IPR012337">
    <property type="entry name" value="RNaseH-like_sf"/>
</dbReference>
<evidence type="ECO:0000313" key="3">
    <source>
        <dbReference type="EMBL" id="CAF4465178.1"/>
    </source>
</evidence>
<dbReference type="OrthoDB" id="6621209at2759"/>
<sequence length="169" mass="19105">MYFPTIDSILIELNKRFSCGNLQIANSIASLSPVNEKFLDIQLLQLLIDHLHLEKKMITNEISVIKHMIENTKLSSTLDPLNELKSMKQAFPSAVALLKGAITFPVSSVACQRSFSKIKLIKTYARNSMNDERLSDLGVLAIEKDIEIDFENFIDIFAAKHKNSRILLI</sequence>
<dbReference type="InterPro" id="IPR008906">
    <property type="entry name" value="HATC_C_dom"/>
</dbReference>
<evidence type="ECO:0000259" key="1">
    <source>
        <dbReference type="Pfam" id="PF05699"/>
    </source>
</evidence>
<dbReference type="PANTHER" id="PTHR46289:SF14">
    <property type="entry name" value="DUF4371 DOMAIN-CONTAINING PROTEIN"/>
    <property type="match status" value="1"/>
</dbReference>
<dbReference type="GO" id="GO:0046983">
    <property type="term" value="F:protein dimerization activity"/>
    <property type="evidence" value="ECO:0007669"/>
    <property type="project" value="InterPro"/>
</dbReference>
<dbReference type="InterPro" id="IPR052958">
    <property type="entry name" value="IFN-induced_PKR_regulator"/>
</dbReference>
<dbReference type="Proteomes" id="UP000663829">
    <property type="component" value="Unassembled WGS sequence"/>
</dbReference>
<proteinExistence type="predicted"/>